<dbReference type="InterPro" id="IPR027417">
    <property type="entry name" value="P-loop_NTPase"/>
</dbReference>
<keyword evidence="5 6" id="KW-0505">Motor protein</keyword>
<dbReference type="SMART" id="SM00129">
    <property type="entry name" value="KISc"/>
    <property type="match status" value="1"/>
</dbReference>
<dbReference type="GeneID" id="39593839"/>
<feature type="coiled-coil region" evidence="7">
    <location>
        <begin position="413"/>
        <end position="440"/>
    </location>
</feature>
<keyword evidence="4 7" id="KW-0175">Coiled coil</keyword>
<feature type="compositionally biased region" description="Low complexity" evidence="8">
    <location>
        <begin position="958"/>
        <end position="975"/>
    </location>
</feature>
<keyword evidence="3 6" id="KW-0067">ATP-binding</keyword>
<feature type="binding site" evidence="6">
    <location>
        <begin position="134"/>
        <end position="141"/>
    </location>
    <ligand>
        <name>ATP</name>
        <dbReference type="ChEBI" id="CHEBI:30616"/>
    </ligand>
</feature>
<dbReference type="STRING" id="105984.A0A427XLM0"/>
<dbReference type="InterPro" id="IPR036961">
    <property type="entry name" value="Kinesin_motor_dom_sf"/>
</dbReference>
<dbReference type="Gene3D" id="3.40.850.10">
    <property type="entry name" value="Kinesin motor domain"/>
    <property type="match status" value="1"/>
</dbReference>
<evidence type="ECO:0000256" key="7">
    <source>
        <dbReference type="SAM" id="Coils"/>
    </source>
</evidence>
<sequence>MAYLMDDNAMRICIRPRPWHPEKELPFLAQHVNTPFFLGGGNFAAAPRKPAPNGALREIVAVIDNRQIDFDKPEEGAEAKPIAGRNGKRYKNRRYVFDHVFRMESTQDEVYENTAKPLLDGVLKGYNATVFAYGATGCGKTHTISGNKDEPGIIVRTMSDLFDRIEESKDKFETHIEMTMIELYNEQIRDLLSDNFPVCPTGGLKLLENEKERVTIADVSMRQPKSVDEVMDLVMLGNERRSTSSTHANNQSSRSHAVLQISVTRSSKVADVDMEGERVLTDTSQATLSIVDLAGSERASATRNMGARMKEGAKINQSLLALSSCISALCGAQKSGARPHVPYRNSKLTRLLKFSLGGNCRTVMIVCVSPSSRDMEDTSNTLTWANKAKDVKMRVSRNVGGREVSARQYLEKITQQGIAIRLLEKELEKLQAEKDIYKLSKLVDGQKKVSEAMRMVTGKVDEGLPGIKEGAEQRARWDVAELGATALEVRRNQIDEDSNIVDSGVEKAYCDHLIGLHRKAYANNRSVQFKVRREAELASGIDTSLKQTEFKSFPDMDEVNIQNLRLQVELQRMRVALAVAESREASYRAAAACGQETLAQLASIFARVHALGKQRDAGVDQMVVSGTVTPSNVQQIMLPIQDGMELCHDEVAEAFAAFTRTDAIPSQPMRPPTDLTSPIAPTAVLPAAVSSPSPKKSPAVKRIMQATGKKGGYVVGAPPSPRAKPAVKALRATAGKVFRFADEAGEGELQTVRTFRPRSSQSSSFDLSLAEPDDNSADWEEMQDDVAPLPSMRGGLRIVSLPMPSIPAPFKVGGATTPPLPILSASTTDVPTVPAPVPAPEDIANMPEWKKNRILLGKTGTTPSSPSKNVGAQSAPKAALAGLGNPSRPARPSLGELRQIPPRPRSSLFNSTLGKSTSPVKPASPASAPVAGARRLSVSRRDRNKLHSGAVPYKRKPSLIPSPAASPNSSPRNPSGGAMDTSSLGSSTTNRTLGRPVRMRSSTMDPGNTSVGNTSLGNTSLEMLPSGMKRLRHSTSTNQLPGGGSLRPRASISQLNAAAAAAAAGGSGRPAWR</sequence>
<evidence type="ECO:0000256" key="2">
    <source>
        <dbReference type="ARBA" id="ARBA00022741"/>
    </source>
</evidence>
<feature type="compositionally biased region" description="Polar residues" evidence="8">
    <location>
        <begin position="859"/>
        <end position="872"/>
    </location>
</feature>
<name>A0A427XLM0_9TREE</name>
<dbReference type="PANTHER" id="PTHR47968">
    <property type="entry name" value="CENTROMERE PROTEIN E"/>
    <property type="match status" value="1"/>
</dbReference>
<dbReference type="Pfam" id="PF00225">
    <property type="entry name" value="Kinesin"/>
    <property type="match status" value="1"/>
</dbReference>
<proteinExistence type="inferred from homology"/>
<evidence type="ECO:0000256" key="4">
    <source>
        <dbReference type="ARBA" id="ARBA00023054"/>
    </source>
</evidence>
<dbReference type="RefSeq" id="XP_028474753.1">
    <property type="nucleotide sequence ID" value="XM_028624585.1"/>
</dbReference>
<dbReference type="SUPFAM" id="SSF52540">
    <property type="entry name" value="P-loop containing nucleoside triphosphate hydrolases"/>
    <property type="match status" value="1"/>
</dbReference>
<evidence type="ECO:0000256" key="3">
    <source>
        <dbReference type="ARBA" id="ARBA00022840"/>
    </source>
</evidence>
<dbReference type="EMBL" id="RSCE01000009">
    <property type="protein sequence ID" value="RSH79644.1"/>
    <property type="molecule type" value="Genomic_DNA"/>
</dbReference>
<dbReference type="PROSITE" id="PS00411">
    <property type="entry name" value="KINESIN_MOTOR_1"/>
    <property type="match status" value="1"/>
</dbReference>
<feature type="compositionally biased region" description="Polar residues" evidence="8">
    <location>
        <begin position="1000"/>
        <end position="1019"/>
    </location>
</feature>
<dbReference type="GO" id="GO:0008017">
    <property type="term" value="F:microtubule binding"/>
    <property type="evidence" value="ECO:0007669"/>
    <property type="project" value="InterPro"/>
</dbReference>
<feature type="compositionally biased region" description="Polar residues" evidence="8">
    <location>
        <begin position="980"/>
        <end position="992"/>
    </location>
</feature>
<evidence type="ECO:0000313" key="10">
    <source>
        <dbReference type="EMBL" id="RSH79644.1"/>
    </source>
</evidence>
<comment type="similarity">
    <text evidence="6">Belongs to the TRAFAC class myosin-kinesin ATPase superfamily. Kinesin family.</text>
</comment>
<keyword evidence="1" id="KW-0493">Microtubule</keyword>
<dbReference type="OrthoDB" id="3176171at2759"/>
<comment type="caution">
    <text evidence="10">The sequence shown here is derived from an EMBL/GenBank/DDBJ whole genome shotgun (WGS) entry which is preliminary data.</text>
</comment>
<dbReference type="GO" id="GO:0005524">
    <property type="term" value="F:ATP binding"/>
    <property type="evidence" value="ECO:0007669"/>
    <property type="project" value="UniProtKB-UniRule"/>
</dbReference>
<feature type="compositionally biased region" description="Low complexity" evidence="8">
    <location>
        <begin position="915"/>
        <end position="931"/>
    </location>
</feature>
<dbReference type="PROSITE" id="PS50067">
    <property type="entry name" value="KINESIN_MOTOR_2"/>
    <property type="match status" value="1"/>
</dbReference>
<dbReference type="PRINTS" id="PR00380">
    <property type="entry name" value="KINESINHEAVY"/>
</dbReference>
<dbReference type="PANTHER" id="PTHR47968:SF13">
    <property type="entry name" value="KINESIN-LIKE PROTEIN KIF19 ISOFORM X1"/>
    <property type="match status" value="1"/>
</dbReference>
<keyword evidence="2 6" id="KW-0547">Nucleotide-binding</keyword>
<reference evidence="10 11" key="1">
    <citation type="submission" date="2018-11" db="EMBL/GenBank/DDBJ databases">
        <title>Genome sequence of Apiotrichum porosum DSM 27194.</title>
        <authorList>
            <person name="Aliyu H."/>
            <person name="Gorte O."/>
            <person name="Ochsenreither K."/>
        </authorList>
    </citation>
    <scope>NUCLEOTIDE SEQUENCE [LARGE SCALE GENOMIC DNA]</scope>
    <source>
        <strain evidence="10 11">DSM 27194</strain>
    </source>
</reference>
<feature type="region of interest" description="Disordered" evidence="8">
    <location>
        <begin position="753"/>
        <end position="776"/>
    </location>
</feature>
<gene>
    <name evidence="10" type="primary">KLP5</name>
    <name evidence="10" type="ORF">EHS24_009296</name>
</gene>
<evidence type="ECO:0000256" key="8">
    <source>
        <dbReference type="SAM" id="MobiDB-lite"/>
    </source>
</evidence>
<dbReference type="InterPro" id="IPR027640">
    <property type="entry name" value="Kinesin-like_fam"/>
</dbReference>
<evidence type="ECO:0000313" key="11">
    <source>
        <dbReference type="Proteomes" id="UP000279236"/>
    </source>
</evidence>
<dbReference type="GO" id="GO:0003777">
    <property type="term" value="F:microtubule motor activity"/>
    <property type="evidence" value="ECO:0007669"/>
    <property type="project" value="InterPro"/>
</dbReference>
<evidence type="ECO:0000256" key="5">
    <source>
        <dbReference type="ARBA" id="ARBA00023175"/>
    </source>
</evidence>
<dbReference type="AlphaFoldDB" id="A0A427XLM0"/>
<dbReference type="InterPro" id="IPR019821">
    <property type="entry name" value="Kinesin_motor_CS"/>
</dbReference>
<keyword evidence="11" id="KW-1185">Reference proteome</keyword>
<feature type="region of interest" description="Disordered" evidence="8">
    <location>
        <begin position="856"/>
        <end position="1019"/>
    </location>
</feature>
<evidence type="ECO:0000256" key="1">
    <source>
        <dbReference type="ARBA" id="ARBA00022701"/>
    </source>
</evidence>
<evidence type="ECO:0000256" key="6">
    <source>
        <dbReference type="PROSITE-ProRule" id="PRU00283"/>
    </source>
</evidence>
<accession>A0A427XLM0</accession>
<dbReference type="Proteomes" id="UP000279236">
    <property type="component" value="Unassembled WGS sequence"/>
</dbReference>
<feature type="domain" description="Kinesin motor" evidence="9">
    <location>
        <begin position="9"/>
        <end position="391"/>
    </location>
</feature>
<dbReference type="GO" id="GO:0007018">
    <property type="term" value="P:microtubule-based movement"/>
    <property type="evidence" value="ECO:0007669"/>
    <property type="project" value="InterPro"/>
</dbReference>
<organism evidence="10 11">
    <name type="scientific">Apiotrichum porosum</name>
    <dbReference type="NCBI Taxonomy" id="105984"/>
    <lineage>
        <taxon>Eukaryota</taxon>
        <taxon>Fungi</taxon>
        <taxon>Dikarya</taxon>
        <taxon>Basidiomycota</taxon>
        <taxon>Agaricomycotina</taxon>
        <taxon>Tremellomycetes</taxon>
        <taxon>Trichosporonales</taxon>
        <taxon>Trichosporonaceae</taxon>
        <taxon>Apiotrichum</taxon>
    </lineage>
</organism>
<protein>
    <submittedName>
        <fullName evidence="10">Kinesin-like protein Klp5</fullName>
    </submittedName>
</protein>
<evidence type="ECO:0000259" key="9">
    <source>
        <dbReference type="PROSITE" id="PS50067"/>
    </source>
</evidence>
<dbReference type="InterPro" id="IPR001752">
    <property type="entry name" value="Kinesin_motor_dom"/>
</dbReference>
<dbReference type="GO" id="GO:0005874">
    <property type="term" value="C:microtubule"/>
    <property type="evidence" value="ECO:0007669"/>
    <property type="project" value="UniProtKB-KW"/>
</dbReference>